<dbReference type="Pfam" id="PF04909">
    <property type="entry name" value="Amidohydro_2"/>
    <property type="match status" value="1"/>
</dbReference>
<protein>
    <submittedName>
        <fullName evidence="3">Amidohydrolase family protein</fullName>
    </submittedName>
</protein>
<dbReference type="SUPFAM" id="SSF51556">
    <property type="entry name" value="Metallo-dependent hydrolases"/>
    <property type="match status" value="1"/>
</dbReference>
<evidence type="ECO:0000256" key="1">
    <source>
        <dbReference type="ARBA" id="ARBA00038310"/>
    </source>
</evidence>
<organism evidence="3 4">
    <name type="scientific">Plastoroseomonas hellenica</name>
    <dbReference type="NCBI Taxonomy" id="2687306"/>
    <lineage>
        <taxon>Bacteria</taxon>
        <taxon>Pseudomonadati</taxon>
        <taxon>Pseudomonadota</taxon>
        <taxon>Alphaproteobacteria</taxon>
        <taxon>Acetobacterales</taxon>
        <taxon>Acetobacteraceae</taxon>
        <taxon>Plastoroseomonas</taxon>
    </lineage>
</organism>
<dbReference type="Proteomes" id="UP001196870">
    <property type="component" value="Unassembled WGS sequence"/>
</dbReference>
<dbReference type="InterPro" id="IPR032466">
    <property type="entry name" value="Metal_Hydrolase"/>
</dbReference>
<dbReference type="InterPro" id="IPR006680">
    <property type="entry name" value="Amidohydro-rel"/>
</dbReference>
<comment type="similarity">
    <text evidence="1">Belongs to the metallo-dependent hydrolases superfamily.</text>
</comment>
<sequence>MPAKPPHPHLPVREDWLALHQEEILEPALPIIDPHHHLWERPGNRYLFDEFRHDAADRHDIRATVFVTCRAMFRADGPEAMQPLGETEFVNGIAAQSASGLYGTLRACQGIVGHADLTLGDAVAPVLEAQLRIAGGRFRAIRNNTAWHPDPDIQTNPIRPPPGLLREARFRAGVARLSGYGLSLDIWAYHTQLPEVIDLARAFPDQPMVLDHVGGPIGIGRFAARRAEVFAEWRQAIRDLARLPNVTVKLGGLAMELGGFGFHQAATPPTSAMLAEAWRPYIETCIESFGADRAMFESNFPVDKGMCGYAVLWNAFKRLAAGATITEKRALFSGTAARVYRLPPPC</sequence>
<evidence type="ECO:0000259" key="2">
    <source>
        <dbReference type="Pfam" id="PF04909"/>
    </source>
</evidence>
<name>A0ABS5F358_9PROT</name>
<accession>A0ABS5F358</accession>
<reference evidence="4" key="1">
    <citation type="journal article" date="2021" name="Syst. Appl. Microbiol.">
        <title>Roseomonas hellenica sp. nov., isolated from roots of wild-growing Alkanna tinctoria.</title>
        <authorList>
            <person name="Rat A."/>
            <person name="Naranjo H.D."/>
            <person name="Lebbe L."/>
            <person name="Cnockaert M."/>
            <person name="Krigas N."/>
            <person name="Grigoriadou K."/>
            <person name="Maloupa E."/>
            <person name="Willems A."/>
        </authorList>
    </citation>
    <scope>NUCLEOTIDE SEQUENCE [LARGE SCALE GENOMIC DNA]</scope>
    <source>
        <strain evidence="4">LMG 31523</strain>
    </source>
</reference>
<evidence type="ECO:0000313" key="3">
    <source>
        <dbReference type="EMBL" id="MBR0666994.1"/>
    </source>
</evidence>
<dbReference type="RefSeq" id="WP_211854772.1">
    <property type="nucleotide sequence ID" value="NZ_JAAGBB010000028.1"/>
</dbReference>
<feature type="domain" description="Amidohydrolase-related" evidence="2">
    <location>
        <begin position="32"/>
        <end position="342"/>
    </location>
</feature>
<dbReference type="PANTHER" id="PTHR43569:SF1">
    <property type="entry name" value="BLL3371 PROTEIN"/>
    <property type="match status" value="1"/>
</dbReference>
<evidence type="ECO:0000313" key="4">
    <source>
        <dbReference type="Proteomes" id="UP001196870"/>
    </source>
</evidence>
<dbReference type="EMBL" id="JAAGBB010000028">
    <property type="protein sequence ID" value="MBR0666994.1"/>
    <property type="molecule type" value="Genomic_DNA"/>
</dbReference>
<proteinExistence type="inferred from homology"/>
<dbReference type="InterPro" id="IPR052350">
    <property type="entry name" value="Metallo-dep_Lactonases"/>
</dbReference>
<dbReference type="Gene3D" id="3.20.20.140">
    <property type="entry name" value="Metal-dependent hydrolases"/>
    <property type="match status" value="1"/>
</dbReference>
<gene>
    <name evidence="3" type="ORF">GXW71_21720</name>
</gene>
<dbReference type="PANTHER" id="PTHR43569">
    <property type="entry name" value="AMIDOHYDROLASE"/>
    <property type="match status" value="1"/>
</dbReference>
<keyword evidence="4" id="KW-1185">Reference proteome</keyword>
<comment type="caution">
    <text evidence="3">The sequence shown here is derived from an EMBL/GenBank/DDBJ whole genome shotgun (WGS) entry which is preliminary data.</text>
</comment>